<keyword evidence="2" id="KW-1185">Reference proteome</keyword>
<proteinExistence type="predicted"/>
<accession>A0A2P6RW58</accession>
<protein>
    <submittedName>
        <fullName evidence="1">Uncharacterized protein</fullName>
    </submittedName>
</protein>
<dbReference type="STRING" id="74649.A0A2P6RW58"/>
<sequence>MHKDSIAVANVWPSTSAFDIYLSALSPLQVMLCARIDCIFALGWWIVQCWLGHGNQGDWHMF</sequence>
<dbReference type="Gramene" id="PRQ50661">
    <property type="protein sequence ID" value="PRQ50661"/>
    <property type="gene ID" value="RchiOBHm_Chr2g0135751"/>
</dbReference>
<comment type="caution">
    <text evidence="1">The sequence shown here is derived from an EMBL/GenBank/DDBJ whole genome shotgun (WGS) entry which is preliminary data.</text>
</comment>
<dbReference type="AlphaFoldDB" id="A0A2P6RW58"/>
<reference evidence="1 2" key="1">
    <citation type="journal article" date="2018" name="Nat. Genet.">
        <title>The Rosa genome provides new insights in the design of modern roses.</title>
        <authorList>
            <person name="Bendahmane M."/>
        </authorList>
    </citation>
    <scope>NUCLEOTIDE SEQUENCE [LARGE SCALE GENOMIC DNA]</scope>
    <source>
        <strain evidence="2">cv. Old Blush</strain>
    </source>
</reference>
<dbReference type="Proteomes" id="UP000238479">
    <property type="component" value="Chromosome 2"/>
</dbReference>
<dbReference type="EMBL" id="PDCK01000040">
    <property type="protein sequence ID" value="PRQ50661.1"/>
    <property type="molecule type" value="Genomic_DNA"/>
</dbReference>
<gene>
    <name evidence="1" type="ORF">RchiOBHm_Chr2g0135751</name>
</gene>
<name>A0A2P6RW58_ROSCH</name>
<organism evidence="1 2">
    <name type="scientific">Rosa chinensis</name>
    <name type="common">China rose</name>
    <dbReference type="NCBI Taxonomy" id="74649"/>
    <lineage>
        <taxon>Eukaryota</taxon>
        <taxon>Viridiplantae</taxon>
        <taxon>Streptophyta</taxon>
        <taxon>Embryophyta</taxon>
        <taxon>Tracheophyta</taxon>
        <taxon>Spermatophyta</taxon>
        <taxon>Magnoliopsida</taxon>
        <taxon>eudicotyledons</taxon>
        <taxon>Gunneridae</taxon>
        <taxon>Pentapetalae</taxon>
        <taxon>rosids</taxon>
        <taxon>fabids</taxon>
        <taxon>Rosales</taxon>
        <taxon>Rosaceae</taxon>
        <taxon>Rosoideae</taxon>
        <taxon>Rosoideae incertae sedis</taxon>
        <taxon>Rosa</taxon>
    </lineage>
</organism>
<evidence type="ECO:0000313" key="2">
    <source>
        <dbReference type="Proteomes" id="UP000238479"/>
    </source>
</evidence>
<evidence type="ECO:0000313" key="1">
    <source>
        <dbReference type="EMBL" id="PRQ50661.1"/>
    </source>
</evidence>